<evidence type="ECO:0000313" key="2">
    <source>
        <dbReference type="Proteomes" id="UP000769484"/>
    </source>
</evidence>
<protein>
    <submittedName>
        <fullName evidence="1">Uncharacterized protein</fullName>
    </submittedName>
</protein>
<dbReference type="EMBL" id="JABZXJ010000034">
    <property type="protein sequence ID" value="MBF1650105.1"/>
    <property type="molecule type" value="Genomic_DNA"/>
</dbReference>
<dbReference type="AlphaFoldDB" id="A0A930KG55"/>
<gene>
    <name evidence="1" type="ORF">HXO56_08465</name>
</gene>
<accession>A0A930KG55</accession>
<comment type="caution">
    <text evidence="1">The sequence shown here is derived from an EMBL/GenBank/DDBJ whole genome shotgun (WGS) entry which is preliminary data.</text>
</comment>
<sequence length="204" mass="23428">MNSNRKFVKNDTPPLMVHGFKRQRDDLGVGLTKYVYEGEYEEYAPEYRKFILRHNDLWDNVFFYMLDDNDNIKGCYVVENVRPFCQDFVYLIRVNSLCEVDCGFHAFSDRVVIGYKDIQDVIADNLPDVFVGLNNDNEIVCYRYANAGEVVKFYITDDGIEVSHSEGSFLVSDSTAKSLVTVVKNIIGDGLEPSINRKRAVISF</sequence>
<name>A0A930KG55_9MICC</name>
<evidence type="ECO:0000313" key="1">
    <source>
        <dbReference type="EMBL" id="MBF1650105.1"/>
    </source>
</evidence>
<proteinExistence type="predicted"/>
<reference evidence="1" key="1">
    <citation type="submission" date="2020-04" db="EMBL/GenBank/DDBJ databases">
        <title>Deep metagenomics examines the oral microbiome during advanced dental caries in children, revealing novel taxa and co-occurrences with host molecules.</title>
        <authorList>
            <person name="Baker J.L."/>
            <person name="Morton J.T."/>
            <person name="Dinis M."/>
            <person name="Alvarez R."/>
            <person name="Tran N.C."/>
            <person name="Knight R."/>
            <person name="Edlund A."/>
        </authorList>
    </citation>
    <scope>NUCLEOTIDE SEQUENCE</scope>
    <source>
        <strain evidence="1">JCVI_47_bin.4</strain>
    </source>
</reference>
<dbReference type="Proteomes" id="UP000769484">
    <property type="component" value="Unassembled WGS sequence"/>
</dbReference>
<organism evidence="1 2">
    <name type="scientific">Rothia dentocariosa</name>
    <dbReference type="NCBI Taxonomy" id="2047"/>
    <lineage>
        <taxon>Bacteria</taxon>
        <taxon>Bacillati</taxon>
        <taxon>Actinomycetota</taxon>
        <taxon>Actinomycetes</taxon>
        <taxon>Micrococcales</taxon>
        <taxon>Micrococcaceae</taxon>
        <taxon>Rothia</taxon>
    </lineage>
</organism>